<feature type="domain" description="BON" evidence="3">
    <location>
        <begin position="101"/>
        <end position="171"/>
    </location>
</feature>
<reference evidence="4 5" key="1">
    <citation type="submission" date="2020-08" db="EMBL/GenBank/DDBJ databases">
        <title>Genomic Encyclopedia of Type Strains, Phase IV (KMG-IV): sequencing the most valuable type-strain genomes for metagenomic binning, comparative biology and taxonomic classification.</title>
        <authorList>
            <person name="Goeker M."/>
        </authorList>
    </citation>
    <scope>NUCLEOTIDE SEQUENCE [LARGE SCALE GENOMIC DNA]</scope>
    <source>
        <strain evidence="4 5">DSM 101730</strain>
    </source>
</reference>
<dbReference type="PRINTS" id="PR00811">
    <property type="entry name" value="BCTERIALGSPD"/>
</dbReference>
<feature type="signal peptide" evidence="2">
    <location>
        <begin position="1"/>
        <end position="26"/>
    </location>
</feature>
<dbReference type="InterPro" id="IPR007055">
    <property type="entry name" value="BON_dom"/>
</dbReference>
<keyword evidence="2" id="KW-0732">Signal</keyword>
<protein>
    <submittedName>
        <fullName evidence="4">Pilus assembly protein CpaC</fullName>
    </submittedName>
</protein>
<dbReference type="Pfam" id="PF00263">
    <property type="entry name" value="Secretin"/>
    <property type="match status" value="1"/>
</dbReference>
<comment type="caution">
    <text evidence="4">The sequence shown here is derived from an EMBL/GenBank/DDBJ whole genome shotgun (WGS) entry which is preliminary data.</text>
</comment>
<dbReference type="InterPro" id="IPR004846">
    <property type="entry name" value="T2SS/T3SS_dom"/>
</dbReference>
<dbReference type="EMBL" id="JACHFM010000003">
    <property type="protein sequence ID" value="MBB5223546.1"/>
    <property type="molecule type" value="Genomic_DNA"/>
</dbReference>
<evidence type="ECO:0000256" key="2">
    <source>
        <dbReference type="SAM" id="SignalP"/>
    </source>
</evidence>
<dbReference type="Pfam" id="PF13629">
    <property type="entry name" value="T2SS-T3SS_pil_N"/>
    <property type="match status" value="1"/>
</dbReference>
<comment type="similarity">
    <text evidence="1">Belongs to the bacterial secretin family.</text>
</comment>
<sequence length="452" mass="47208">MKPLSLATALAAAAFTLALPLPGRLAALELVAPETGSDVSLVVGTGQLIKVDDDFSSLFVANPEVADVEVKSPRLLYLTGVGVGETTLFAVDDKDTVLMSSKIRVTHNIGALQAGIAKLAPGQRVQATTVDQSLVLTGSVADPEQAQNIVQVANQFVDDPARVVNRMSVAAPVQVNLQVRIAEVSRNVDRQLGIQWNAISGQIGGSRFGFVGGRGVSDPGGFSGVGSLARGSFNLDVVLSALAEEGLVTIMAEPNLTARSGEAASFLAGGEYPYATVSDNGTNVAFKNYGIGLNFTPTVVDGSHISLKIGTEVSELDFRHSSDTPAIVARRAETTVDLASGQSFAIAGLMQNSSAQNATKLPGLASVPVLGALFRSHAFKRGQSELVIIVTPILAKPASNGRRIATPLDSYVPPNDVERILLGRFQGTPKAREVSSRLGQRRLAGPSGFVFK</sequence>
<dbReference type="RefSeq" id="WP_184152494.1">
    <property type="nucleotide sequence ID" value="NZ_JACHFM010000003.1"/>
</dbReference>
<dbReference type="InterPro" id="IPR032789">
    <property type="entry name" value="T2SS-T3SS_pil_N"/>
</dbReference>
<proteinExistence type="inferred from homology"/>
<name>A0A840SUN8_9RHOB</name>
<dbReference type="PANTHER" id="PTHR30332">
    <property type="entry name" value="PROBABLE GENERAL SECRETION PATHWAY PROTEIN D"/>
    <property type="match status" value="1"/>
</dbReference>
<dbReference type="InterPro" id="IPR001775">
    <property type="entry name" value="GspD/PilQ"/>
</dbReference>
<evidence type="ECO:0000259" key="3">
    <source>
        <dbReference type="PROSITE" id="PS50914"/>
    </source>
</evidence>
<feature type="chain" id="PRO_5032433012" evidence="2">
    <location>
        <begin position="27"/>
        <end position="452"/>
    </location>
</feature>
<dbReference type="AlphaFoldDB" id="A0A840SUN8"/>
<dbReference type="InterPro" id="IPR050810">
    <property type="entry name" value="Bact_Secretion_Sys_Channel"/>
</dbReference>
<gene>
    <name evidence="4" type="ORF">HNP73_003493</name>
</gene>
<dbReference type="PROSITE" id="PS50914">
    <property type="entry name" value="BON"/>
    <property type="match status" value="1"/>
</dbReference>
<evidence type="ECO:0000313" key="5">
    <source>
        <dbReference type="Proteomes" id="UP000549457"/>
    </source>
</evidence>
<dbReference type="GO" id="GO:0015627">
    <property type="term" value="C:type II protein secretion system complex"/>
    <property type="evidence" value="ECO:0007669"/>
    <property type="project" value="TreeGrafter"/>
</dbReference>
<dbReference type="PANTHER" id="PTHR30332:SF17">
    <property type="entry name" value="TYPE IV PILIATION SYSTEM PROTEIN DR_0774-RELATED"/>
    <property type="match status" value="1"/>
</dbReference>
<dbReference type="Proteomes" id="UP000549457">
    <property type="component" value="Unassembled WGS sequence"/>
</dbReference>
<dbReference type="GO" id="GO:0009306">
    <property type="term" value="P:protein secretion"/>
    <property type="evidence" value="ECO:0007669"/>
    <property type="project" value="InterPro"/>
</dbReference>
<evidence type="ECO:0000313" key="4">
    <source>
        <dbReference type="EMBL" id="MBB5223546.1"/>
    </source>
</evidence>
<accession>A0A840SUN8</accession>
<organism evidence="4 5">
    <name type="scientific">Amaricoccus macauensis</name>
    <dbReference type="NCBI Taxonomy" id="57001"/>
    <lineage>
        <taxon>Bacteria</taxon>
        <taxon>Pseudomonadati</taxon>
        <taxon>Pseudomonadota</taxon>
        <taxon>Alphaproteobacteria</taxon>
        <taxon>Rhodobacterales</taxon>
        <taxon>Paracoccaceae</taxon>
        <taxon>Amaricoccus</taxon>
    </lineage>
</organism>
<keyword evidence="5" id="KW-1185">Reference proteome</keyword>
<evidence type="ECO:0000256" key="1">
    <source>
        <dbReference type="RuleBase" id="RU004003"/>
    </source>
</evidence>